<gene>
    <name evidence="2" type="ORF">GJ688_04660</name>
</gene>
<protein>
    <submittedName>
        <fullName evidence="2">Tripartite tricarboxylate transporter substrate binding protein</fullName>
    </submittedName>
</protein>
<dbReference type="Pfam" id="PF03401">
    <property type="entry name" value="TctC"/>
    <property type="match status" value="1"/>
</dbReference>
<organism evidence="2 3">
    <name type="scientific">Heliobacterium mobile</name>
    <name type="common">Heliobacillus mobilis</name>
    <dbReference type="NCBI Taxonomy" id="28064"/>
    <lineage>
        <taxon>Bacteria</taxon>
        <taxon>Bacillati</taxon>
        <taxon>Bacillota</taxon>
        <taxon>Clostridia</taxon>
        <taxon>Eubacteriales</taxon>
        <taxon>Heliobacteriaceae</taxon>
        <taxon>Heliobacterium</taxon>
    </lineage>
</organism>
<dbReference type="Gene3D" id="3.40.190.10">
    <property type="entry name" value="Periplasmic binding protein-like II"/>
    <property type="match status" value="1"/>
</dbReference>
<comment type="similarity">
    <text evidence="1">Belongs to the UPF0065 (bug) family.</text>
</comment>
<dbReference type="AlphaFoldDB" id="A0A6I3SHJ1"/>
<proteinExistence type="inferred from homology"/>
<reference evidence="2 3" key="1">
    <citation type="submission" date="2019-11" db="EMBL/GenBank/DDBJ databases">
        <title>Whole-genome sequence of a the green, strictly anaerobic photosynthetic bacterium Heliobacillus mobilis DSM 6151.</title>
        <authorList>
            <person name="Kyndt J.A."/>
            <person name="Meyer T.E."/>
        </authorList>
    </citation>
    <scope>NUCLEOTIDE SEQUENCE [LARGE SCALE GENOMIC DNA]</scope>
    <source>
        <strain evidence="2 3">DSM 6151</strain>
    </source>
</reference>
<dbReference type="OrthoDB" id="8880247at2"/>
<dbReference type="PANTHER" id="PTHR42928:SF5">
    <property type="entry name" value="BLR1237 PROTEIN"/>
    <property type="match status" value="1"/>
</dbReference>
<dbReference type="EMBL" id="WNKU01000003">
    <property type="protein sequence ID" value="MTV48275.1"/>
    <property type="molecule type" value="Genomic_DNA"/>
</dbReference>
<dbReference type="InterPro" id="IPR005064">
    <property type="entry name" value="BUG"/>
</dbReference>
<name>A0A6I3SHJ1_HELMO</name>
<keyword evidence="3" id="KW-1185">Reference proteome</keyword>
<dbReference type="InterPro" id="IPR042100">
    <property type="entry name" value="Bug_dom1"/>
</dbReference>
<evidence type="ECO:0000313" key="3">
    <source>
        <dbReference type="Proteomes" id="UP000430670"/>
    </source>
</evidence>
<dbReference type="SUPFAM" id="SSF53850">
    <property type="entry name" value="Periplasmic binding protein-like II"/>
    <property type="match status" value="1"/>
</dbReference>
<dbReference type="CDD" id="cd07012">
    <property type="entry name" value="PBP2_Bug_TTT"/>
    <property type="match status" value="1"/>
</dbReference>
<evidence type="ECO:0000256" key="1">
    <source>
        <dbReference type="ARBA" id="ARBA00006987"/>
    </source>
</evidence>
<evidence type="ECO:0000313" key="2">
    <source>
        <dbReference type="EMBL" id="MTV48275.1"/>
    </source>
</evidence>
<dbReference type="Proteomes" id="UP000430670">
    <property type="component" value="Unassembled WGS sequence"/>
</dbReference>
<accession>A0A6I3SHJ1</accession>
<dbReference type="PANTHER" id="PTHR42928">
    <property type="entry name" value="TRICARBOXYLATE-BINDING PROTEIN"/>
    <property type="match status" value="1"/>
</dbReference>
<dbReference type="PROSITE" id="PS51257">
    <property type="entry name" value="PROKAR_LIPOPROTEIN"/>
    <property type="match status" value="1"/>
</dbReference>
<dbReference type="Gene3D" id="3.40.190.150">
    <property type="entry name" value="Bordetella uptake gene, domain 1"/>
    <property type="match status" value="1"/>
</dbReference>
<comment type="caution">
    <text evidence="2">The sequence shown here is derived from an EMBL/GenBank/DDBJ whole genome shotgun (WGS) entry which is preliminary data.</text>
</comment>
<sequence>MFPKRFTWCASMIAAVMLLSVVLYGCVKPVNKSNGEGYPNKPVQLIIAFTAGGSSDVQARIVEKYWKKYFNDQPLAFEYKPGAGGQVGFTEIARAVPDGYTIGGVNVPHILLQSLSPQATFRKDDFVHIAQVVNDPQLIVVNQNSSIRTLNDFIAEAKKKDGQMTVGIVGTFTAHHMALLKLQDILGVKFNAVPFQGSADQNVALLGGHIDAMIGNLNDIMRYTEQFRMLAIASENRHHWLPDVPTFQELGYSFTSDIRRGFSVPANTDPAIVQRLREGFQQICNDPEYLNEMEKIGQPAAYLSGEDFTKYCDQYYEEAKQLIDKYELNKKN</sequence>
<dbReference type="PIRSF" id="PIRSF017082">
    <property type="entry name" value="YflP"/>
    <property type="match status" value="1"/>
</dbReference>